<dbReference type="PROSITE" id="PS50943">
    <property type="entry name" value="HTH_CROC1"/>
    <property type="match status" value="1"/>
</dbReference>
<name>A0ABY2YRL1_9LACO</name>
<evidence type="ECO:0000313" key="2">
    <source>
        <dbReference type="EMBL" id="TPR12775.1"/>
    </source>
</evidence>
<comment type="caution">
    <text evidence="2">The sequence shown here is derived from an EMBL/GenBank/DDBJ whole genome shotgun (WGS) entry which is preliminary data.</text>
</comment>
<dbReference type="CDD" id="cd00093">
    <property type="entry name" value="HTH_XRE"/>
    <property type="match status" value="1"/>
</dbReference>
<protein>
    <submittedName>
        <fullName evidence="2">XRE family transcriptional regulator</fullName>
    </submittedName>
</protein>
<feature type="domain" description="HTH cro/C1-type" evidence="1">
    <location>
        <begin position="21"/>
        <end position="75"/>
    </location>
</feature>
<dbReference type="EMBL" id="QUAM01000006">
    <property type="protein sequence ID" value="TPR12775.1"/>
    <property type="molecule type" value="Genomic_DNA"/>
</dbReference>
<proteinExistence type="predicted"/>
<sequence length="129" mass="14611">MARNKLSKFEIHIREEISQNLKNIIKSKGITQAQLSDKSGIPASTLSGYFAKRSTPNVGAVQKLSDTLDVQKSDIDPRCADNFNEKENKKVFDLKEAIDNDELMSYGGKEISPLEKEMVKRILEERDHD</sequence>
<dbReference type="SMART" id="SM00530">
    <property type="entry name" value="HTH_XRE"/>
    <property type="match status" value="1"/>
</dbReference>
<dbReference type="Gene3D" id="1.10.260.40">
    <property type="entry name" value="lambda repressor-like DNA-binding domains"/>
    <property type="match status" value="1"/>
</dbReference>
<dbReference type="RefSeq" id="WP_105988499.1">
    <property type="nucleotide sequence ID" value="NZ_POST01000009.1"/>
</dbReference>
<dbReference type="InterPro" id="IPR001387">
    <property type="entry name" value="Cro/C1-type_HTH"/>
</dbReference>
<dbReference type="Pfam" id="PF01381">
    <property type="entry name" value="HTH_3"/>
    <property type="match status" value="1"/>
</dbReference>
<evidence type="ECO:0000259" key="1">
    <source>
        <dbReference type="PROSITE" id="PS50943"/>
    </source>
</evidence>
<dbReference type="SUPFAM" id="SSF47413">
    <property type="entry name" value="lambda repressor-like DNA-binding domains"/>
    <property type="match status" value="1"/>
</dbReference>
<accession>A0ABY2YRL1</accession>
<dbReference type="Proteomes" id="UP000767392">
    <property type="component" value="Unassembled WGS sequence"/>
</dbReference>
<evidence type="ECO:0000313" key="3">
    <source>
        <dbReference type="Proteomes" id="UP000767392"/>
    </source>
</evidence>
<organism evidence="2 3">
    <name type="scientific">Apilactobacillus timberlakei</name>
    <dbReference type="NCBI Taxonomy" id="2008380"/>
    <lineage>
        <taxon>Bacteria</taxon>
        <taxon>Bacillati</taxon>
        <taxon>Bacillota</taxon>
        <taxon>Bacilli</taxon>
        <taxon>Lactobacillales</taxon>
        <taxon>Lactobacillaceae</taxon>
        <taxon>Apilactobacillus</taxon>
    </lineage>
</organism>
<keyword evidence="3" id="KW-1185">Reference proteome</keyword>
<gene>
    <name evidence="2" type="ORF">DY048_07130</name>
</gene>
<reference evidence="2 3" key="1">
    <citation type="submission" date="2018-08" db="EMBL/GenBank/DDBJ databases">
        <title>Comparative genomics of wild bee and flower associated Lactobacillus reveals potential adaptation to the bee host.</title>
        <authorList>
            <person name="Vuong H.Q."/>
            <person name="Mcfrederick Q.S."/>
        </authorList>
    </citation>
    <scope>NUCLEOTIDE SEQUENCE [LARGE SCALE GENOMIC DNA]</scope>
    <source>
        <strain evidence="2 3">HV_04</strain>
    </source>
</reference>
<dbReference type="InterPro" id="IPR010982">
    <property type="entry name" value="Lambda_DNA-bd_dom_sf"/>
</dbReference>